<evidence type="ECO:0000256" key="2">
    <source>
        <dbReference type="ARBA" id="ARBA00012980"/>
    </source>
</evidence>
<dbReference type="CDD" id="cd01672">
    <property type="entry name" value="TMPK"/>
    <property type="match status" value="1"/>
</dbReference>
<gene>
    <name evidence="11" type="primary">tmk</name>
    <name evidence="13" type="ORF">SAMN02745716_0870</name>
</gene>
<evidence type="ECO:0000313" key="13">
    <source>
        <dbReference type="EMBL" id="SEH11757.1"/>
    </source>
</evidence>
<dbReference type="GO" id="GO:0006227">
    <property type="term" value="P:dUDP biosynthetic process"/>
    <property type="evidence" value="ECO:0007669"/>
    <property type="project" value="TreeGrafter"/>
</dbReference>
<comment type="caution">
    <text evidence="11">Lacks conserved residue(s) required for the propagation of feature annotation.</text>
</comment>
<comment type="catalytic activity">
    <reaction evidence="9 11">
        <text>dTMP + ATP = dTDP + ADP</text>
        <dbReference type="Rhea" id="RHEA:13517"/>
        <dbReference type="ChEBI" id="CHEBI:30616"/>
        <dbReference type="ChEBI" id="CHEBI:58369"/>
        <dbReference type="ChEBI" id="CHEBI:63528"/>
        <dbReference type="ChEBI" id="CHEBI:456216"/>
        <dbReference type="EC" id="2.7.4.9"/>
    </reaction>
</comment>
<dbReference type="GO" id="GO:0004798">
    <property type="term" value="F:dTMP kinase activity"/>
    <property type="evidence" value="ECO:0007669"/>
    <property type="project" value="UniProtKB-UniRule"/>
</dbReference>
<feature type="domain" description="Thymidylate kinase-like" evidence="12">
    <location>
        <begin position="8"/>
        <end position="189"/>
    </location>
</feature>
<keyword evidence="7 11" id="KW-0418">Kinase</keyword>
<evidence type="ECO:0000256" key="8">
    <source>
        <dbReference type="ARBA" id="ARBA00022840"/>
    </source>
</evidence>
<evidence type="ECO:0000256" key="6">
    <source>
        <dbReference type="ARBA" id="ARBA00022741"/>
    </source>
</evidence>
<name>A0A1H6FLJ8_THEAL</name>
<dbReference type="Pfam" id="PF02223">
    <property type="entry name" value="Thymidylate_kin"/>
    <property type="match status" value="1"/>
</dbReference>
<evidence type="ECO:0000259" key="12">
    <source>
        <dbReference type="Pfam" id="PF02223"/>
    </source>
</evidence>
<dbReference type="HAMAP" id="MF_00165">
    <property type="entry name" value="Thymidylate_kinase"/>
    <property type="match status" value="1"/>
</dbReference>
<dbReference type="GO" id="GO:0006233">
    <property type="term" value="P:dTDP biosynthetic process"/>
    <property type="evidence" value="ECO:0007669"/>
    <property type="project" value="InterPro"/>
</dbReference>
<protein>
    <recommendedName>
        <fullName evidence="3 11">Thymidylate kinase</fullName>
        <ecNumber evidence="2 11">2.7.4.9</ecNumber>
    </recommendedName>
    <alternativeName>
        <fullName evidence="11">dTMP kinase</fullName>
    </alternativeName>
</protein>
<keyword evidence="5 11" id="KW-0545">Nucleotide biosynthesis</keyword>
<dbReference type="GO" id="GO:0006235">
    <property type="term" value="P:dTTP biosynthetic process"/>
    <property type="evidence" value="ECO:0007669"/>
    <property type="project" value="UniProtKB-UniRule"/>
</dbReference>
<evidence type="ECO:0000256" key="5">
    <source>
        <dbReference type="ARBA" id="ARBA00022727"/>
    </source>
</evidence>
<comment type="function">
    <text evidence="10 11">Phosphorylation of dTMP to form dTDP in both de novo and salvage pathways of dTTP synthesis.</text>
</comment>
<evidence type="ECO:0000256" key="4">
    <source>
        <dbReference type="ARBA" id="ARBA00022679"/>
    </source>
</evidence>
<keyword evidence="4 11" id="KW-0808">Transferase</keyword>
<dbReference type="OrthoDB" id="9774907at2"/>
<dbReference type="AlphaFoldDB" id="A0A1H6FLJ8"/>
<organism evidence="13 14">
    <name type="scientific">Thermoleophilum album</name>
    <dbReference type="NCBI Taxonomy" id="29539"/>
    <lineage>
        <taxon>Bacteria</taxon>
        <taxon>Bacillati</taxon>
        <taxon>Actinomycetota</taxon>
        <taxon>Thermoleophilia</taxon>
        <taxon>Thermoleophilales</taxon>
        <taxon>Thermoleophilaceae</taxon>
        <taxon>Thermoleophilum</taxon>
    </lineage>
</organism>
<evidence type="ECO:0000256" key="9">
    <source>
        <dbReference type="ARBA" id="ARBA00048743"/>
    </source>
</evidence>
<accession>A0A1H6FLJ8</accession>
<evidence type="ECO:0000256" key="10">
    <source>
        <dbReference type="ARBA" id="ARBA00057735"/>
    </source>
</evidence>
<evidence type="ECO:0000256" key="7">
    <source>
        <dbReference type="ARBA" id="ARBA00022777"/>
    </source>
</evidence>
<dbReference type="EC" id="2.7.4.9" evidence="2 11"/>
<dbReference type="STRING" id="29539.SAMN02745716_0870"/>
<dbReference type="EMBL" id="FNWJ01000001">
    <property type="protein sequence ID" value="SEH11757.1"/>
    <property type="molecule type" value="Genomic_DNA"/>
</dbReference>
<dbReference type="InterPro" id="IPR018095">
    <property type="entry name" value="Thymidylate_kin_CS"/>
</dbReference>
<proteinExistence type="inferred from homology"/>
<evidence type="ECO:0000313" key="14">
    <source>
        <dbReference type="Proteomes" id="UP000222056"/>
    </source>
</evidence>
<keyword evidence="6 11" id="KW-0547">Nucleotide-binding</keyword>
<keyword evidence="8 11" id="KW-0067">ATP-binding</keyword>
<dbReference type="GO" id="GO:0005829">
    <property type="term" value="C:cytosol"/>
    <property type="evidence" value="ECO:0007669"/>
    <property type="project" value="TreeGrafter"/>
</dbReference>
<evidence type="ECO:0000256" key="11">
    <source>
        <dbReference type="HAMAP-Rule" id="MF_00165"/>
    </source>
</evidence>
<dbReference type="NCBIfam" id="TIGR00041">
    <property type="entry name" value="DTMP_kinase"/>
    <property type="match status" value="1"/>
</dbReference>
<evidence type="ECO:0000256" key="3">
    <source>
        <dbReference type="ARBA" id="ARBA00017144"/>
    </source>
</evidence>
<evidence type="ECO:0000256" key="1">
    <source>
        <dbReference type="ARBA" id="ARBA00009776"/>
    </source>
</evidence>
<sequence length="210" mass="22493">MSGLFVTFEGLDRSGKTTQARMLAEALGERALLVREPGGTELGERLRELLKDERVAIEPPVEALLFAAARGQLAAEVIRPALANGRVVVCDRFLDSSLAYQGAARGLGIEAVEAINDFALDGLRPDLTFLLEIDPAAAAQRDGTSDRFEAAGSDFQQAVAAAYRALAERFPERYVRLDATLPVTELHGLIYARVRAALAAGAGSRREALA</sequence>
<reference evidence="14" key="1">
    <citation type="submission" date="2016-10" db="EMBL/GenBank/DDBJ databases">
        <authorList>
            <person name="Varghese N."/>
            <person name="Submissions S."/>
        </authorList>
    </citation>
    <scope>NUCLEOTIDE SEQUENCE [LARGE SCALE GENOMIC DNA]</scope>
    <source>
        <strain evidence="14">ATCC 35263</strain>
    </source>
</reference>
<keyword evidence="14" id="KW-1185">Reference proteome</keyword>
<dbReference type="SUPFAM" id="SSF52540">
    <property type="entry name" value="P-loop containing nucleoside triphosphate hydrolases"/>
    <property type="match status" value="1"/>
</dbReference>
<dbReference type="PANTHER" id="PTHR10344:SF4">
    <property type="entry name" value="UMP-CMP KINASE 2, MITOCHONDRIAL"/>
    <property type="match status" value="1"/>
</dbReference>
<dbReference type="RefSeq" id="WP_093116522.1">
    <property type="nucleotide sequence ID" value="NZ_FNWJ01000001.1"/>
</dbReference>
<dbReference type="InterPro" id="IPR039430">
    <property type="entry name" value="Thymidylate_kin-like_dom"/>
</dbReference>
<dbReference type="InterPro" id="IPR018094">
    <property type="entry name" value="Thymidylate_kinase"/>
</dbReference>
<dbReference type="Proteomes" id="UP000222056">
    <property type="component" value="Unassembled WGS sequence"/>
</dbReference>
<dbReference type="InterPro" id="IPR027417">
    <property type="entry name" value="P-loop_NTPase"/>
</dbReference>
<dbReference type="FunFam" id="3.40.50.300:FF:000225">
    <property type="entry name" value="Thymidylate kinase"/>
    <property type="match status" value="1"/>
</dbReference>
<dbReference type="PANTHER" id="PTHR10344">
    <property type="entry name" value="THYMIDYLATE KINASE"/>
    <property type="match status" value="1"/>
</dbReference>
<dbReference type="PROSITE" id="PS01331">
    <property type="entry name" value="THYMIDYLATE_KINASE"/>
    <property type="match status" value="1"/>
</dbReference>
<comment type="similarity">
    <text evidence="1 11">Belongs to the thymidylate kinase family.</text>
</comment>
<dbReference type="Gene3D" id="3.40.50.300">
    <property type="entry name" value="P-loop containing nucleotide triphosphate hydrolases"/>
    <property type="match status" value="1"/>
</dbReference>
<dbReference type="GO" id="GO:0005524">
    <property type="term" value="F:ATP binding"/>
    <property type="evidence" value="ECO:0007669"/>
    <property type="project" value="UniProtKB-UniRule"/>
</dbReference>